<keyword evidence="4" id="KW-0732">Signal</keyword>
<dbReference type="InterPro" id="IPR021720">
    <property type="entry name" value="Malectin_dom"/>
</dbReference>
<dbReference type="SUPFAM" id="SSF49785">
    <property type="entry name" value="Galactose-binding domain-like"/>
    <property type="match status" value="1"/>
</dbReference>
<evidence type="ECO:0000256" key="10">
    <source>
        <dbReference type="SAM" id="Phobius"/>
    </source>
</evidence>
<dbReference type="RefSeq" id="WP_206717409.1">
    <property type="nucleotide sequence ID" value="NZ_CP071091.1"/>
</dbReference>
<dbReference type="InterPro" id="IPR008969">
    <property type="entry name" value="CarboxyPept-like_regulatory"/>
</dbReference>
<comment type="similarity">
    <text evidence="2">Belongs to the malectin family.</text>
</comment>
<evidence type="ECO:0000256" key="6">
    <source>
        <dbReference type="ARBA" id="ARBA00022989"/>
    </source>
</evidence>
<dbReference type="Proteomes" id="UP000663090">
    <property type="component" value="Chromosome"/>
</dbReference>
<keyword evidence="6 10" id="KW-1133">Transmembrane helix</keyword>
<keyword evidence="8" id="KW-0325">Glycoprotein</keyword>
<organism evidence="12 13">
    <name type="scientific">Myxococcus landrumensis</name>
    <dbReference type="NCBI Taxonomy" id="2813577"/>
    <lineage>
        <taxon>Bacteria</taxon>
        <taxon>Pseudomonadati</taxon>
        <taxon>Myxococcota</taxon>
        <taxon>Myxococcia</taxon>
        <taxon>Myxococcales</taxon>
        <taxon>Cystobacterineae</taxon>
        <taxon>Myxococcaceae</taxon>
        <taxon>Myxococcus</taxon>
    </lineage>
</organism>
<dbReference type="EMBL" id="CP071091">
    <property type="protein sequence ID" value="QSQ15717.1"/>
    <property type="molecule type" value="Genomic_DNA"/>
</dbReference>
<evidence type="ECO:0000256" key="9">
    <source>
        <dbReference type="ARBA" id="ARBA00023277"/>
    </source>
</evidence>
<evidence type="ECO:0000259" key="11">
    <source>
        <dbReference type="Pfam" id="PF11721"/>
    </source>
</evidence>
<dbReference type="Gene3D" id="3.40.50.880">
    <property type="match status" value="1"/>
</dbReference>
<dbReference type="SUPFAM" id="SSF52317">
    <property type="entry name" value="Class I glutamine amidotransferase-like"/>
    <property type="match status" value="1"/>
</dbReference>
<dbReference type="SUPFAM" id="SSF49464">
    <property type="entry name" value="Carboxypeptidase regulatory domain-like"/>
    <property type="match status" value="11"/>
</dbReference>
<keyword evidence="13" id="KW-1185">Reference proteome</keyword>
<dbReference type="Pfam" id="PF13620">
    <property type="entry name" value="CarboxypepD_reg"/>
    <property type="match status" value="5"/>
</dbReference>
<gene>
    <name evidence="12" type="ORF">JY572_06530</name>
</gene>
<keyword evidence="3 10" id="KW-0812">Transmembrane</keyword>
<proteinExistence type="inferred from homology"/>
<dbReference type="Gene3D" id="2.60.40.1120">
    <property type="entry name" value="Carboxypeptidase-like, regulatory domain"/>
    <property type="match status" value="14"/>
</dbReference>
<dbReference type="PANTHER" id="PTHR13460:SF0">
    <property type="entry name" value="MALECTIN"/>
    <property type="match status" value="1"/>
</dbReference>
<accession>A0ABX7NAC5</accession>
<dbReference type="InterPro" id="IPR029062">
    <property type="entry name" value="Class_I_gatase-like"/>
</dbReference>
<reference evidence="12 13" key="1">
    <citation type="submission" date="2021-02" db="EMBL/GenBank/DDBJ databases">
        <title>De Novo genome assembly of isolated myxobacteria.</title>
        <authorList>
            <person name="Stevens D.C."/>
        </authorList>
    </citation>
    <scope>NUCLEOTIDE SEQUENCE [LARGE SCALE GENOMIC DNA]</scope>
    <source>
        <strain evidence="12 13">SCHIC003</strain>
    </source>
</reference>
<keyword evidence="5" id="KW-0256">Endoplasmic reticulum</keyword>
<keyword evidence="9" id="KW-0119">Carbohydrate metabolism</keyword>
<evidence type="ECO:0000256" key="2">
    <source>
        <dbReference type="ARBA" id="ARBA00009141"/>
    </source>
</evidence>
<feature type="domain" description="Malectin" evidence="11">
    <location>
        <begin position="2274"/>
        <end position="2344"/>
    </location>
</feature>
<dbReference type="Gene3D" id="2.60.120.560">
    <property type="entry name" value="Exo-inulinase, domain 1"/>
    <property type="match status" value="4"/>
</dbReference>
<name>A0ABX7NAC5_9BACT</name>
<comment type="subcellular location">
    <subcellularLocation>
        <location evidence="1">Endoplasmic reticulum membrane</location>
        <topology evidence="1">Single-pass type I membrane protein</topology>
    </subcellularLocation>
</comment>
<dbReference type="PANTHER" id="PTHR13460">
    <property type="match status" value="1"/>
</dbReference>
<keyword evidence="7 10" id="KW-0472">Membrane</keyword>
<feature type="transmembrane region" description="Helical" evidence="10">
    <location>
        <begin position="141"/>
        <end position="174"/>
    </location>
</feature>
<protein>
    <submittedName>
        <fullName evidence="12">Carboxypeptidase regulatory-like domain-containing protein</fullName>
    </submittedName>
</protein>
<evidence type="ECO:0000256" key="3">
    <source>
        <dbReference type="ARBA" id="ARBA00022692"/>
    </source>
</evidence>
<evidence type="ECO:0000313" key="13">
    <source>
        <dbReference type="Proteomes" id="UP000663090"/>
    </source>
</evidence>
<dbReference type="Gene3D" id="2.60.120.430">
    <property type="entry name" value="Galactose-binding lectin"/>
    <property type="match status" value="4"/>
</dbReference>
<feature type="domain" description="Malectin" evidence="11">
    <location>
        <begin position="2429"/>
        <end position="2489"/>
    </location>
</feature>
<evidence type="ECO:0000313" key="12">
    <source>
        <dbReference type="EMBL" id="QSQ15717.1"/>
    </source>
</evidence>
<evidence type="ECO:0000256" key="8">
    <source>
        <dbReference type="ARBA" id="ARBA00023180"/>
    </source>
</evidence>
<dbReference type="InterPro" id="IPR013784">
    <property type="entry name" value="Carb-bd-like_fold"/>
</dbReference>
<dbReference type="InterPro" id="IPR039155">
    <property type="entry name" value="MLEC"/>
</dbReference>
<feature type="domain" description="Malectin" evidence="11">
    <location>
        <begin position="3463"/>
        <end position="3529"/>
    </location>
</feature>
<evidence type="ECO:0000256" key="7">
    <source>
        <dbReference type="ARBA" id="ARBA00023136"/>
    </source>
</evidence>
<dbReference type="SUPFAM" id="SSF49452">
    <property type="entry name" value="Starch-binding domain-like"/>
    <property type="match status" value="4"/>
</dbReference>
<evidence type="ECO:0000256" key="1">
    <source>
        <dbReference type="ARBA" id="ARBA00004115"/>
    </source>
</evidence>
<sequence>MSDESSNKSFRLYGVPESIQPRKEDVERLELIIDQEPDLASRARKMKDVALSIFTDPSVATAFSKDPRAYLEQQGLPEVRAEWDSMEVSLGRAMGDGELQALAKAGDVEGFLGRLKTLGFLPPTMEVSLNRMESLGFSGCVGVWLCAVLLVAVSTVVAVQAYAAVWAVALLAAFVKAAVSLDTWVDGPSPGGDNPDENEEAASGLPPVLRGLANPHVTRLLQESLHADLLEKLATYLHDKGFGQEVTAALVKEVVLAAWRKAATGATTEVDTRQLYAQVAAALGTREVLEFAPELVTVARYGMIASGFANASVDLLVRMHEPSRLIPIDFNPAELVRYIKVLILPTGSLYGLDTADSFKARLEEYVRLGGTVICMAQQHGYDFSALPGGIKGYGWAEDQSCHARSVVITRSHPIFAGQDSVEMDVSIDGFFTEWPEDAQVLLRRRVNGQPALLTYRYGAGRVVVMAAYADWGVSHNQLTRDERLLMRDLLTWARLGDQEVPEFDPDKLPFRLTFPITNRSTVLATQLVFDTVDPDRKISQARISLPLEIPPGETREVTLETSDLKALGHWTLDACLKSASGEELDVQRDAFIFLVNNFADSLDGVGYKSDPISFSAVTDEEHRLEGSTARVSVLLWNYSTQARTLTVKTDVSRKDAEVRTIKVPAGRRSEAVYNIAITSPRAYRFWAYVFDEDGKPLGSMTKGIFGYAPGAQVKVSTDKNAYRPGEAIQMRLEYGSAIKASFTADFVVSIVDPSGTPLFDERFTEELRPGIPGERAFTFNLPMTVRYGAFKVRVEAVAADRRIGYHEVFFTPLLQGTLVGQVRDAVTGGVVPGAKVALDTQAAIDVNAETGAYSFSTTTGGHWVRATAPNYNQMRAYTVVVPERTSVIEHLYLSPLKGQVEGFVMDLISNEPIVGAKVNPGGLPSQTTNVEGAFAVDMPRGECTVSVDAPGYTDKPSVTLQLYPGRTSQVASLFLTPSLGWVEGVVRRADTGEPLVGAEVFATGESPRQVDAEGRFRLAFAAGLRQLRARAPGHAEVSLTVYIQPGRSVHIDDFYLVPTFGEVAGIVYDTVTRAPIAGAQVTAGDAPLAVTGADGRYQFQLRAQSQPIAAQAFGHSSSSLTVSVVAGKVLEGLDLGLVPKLGQVEGVVLDAGSRLPIPGARVLVQNGPVGLTSVEGAFSFTLDSQQARLTVEVPGYQSLQVTPDVFPGRSTKLAPLFLSSLRGSVVGRLVDATTGTPLSGGRIWADSGGDVRSGVDGRFGVSSAVGLSVLHAEVEGYQGLVRFQVEVQSGQATDVGDLPLASAYGIASGVLQDVGGSGLAGIKFSADVPARDAHPDATVVTGLVVEGLTGAPIAGARVWFDTNNAGFTAADGSFRLVVPAGLQRFFVEAPGYRRVDFLSRVDWGHASSLDRIELTTVRGQLTGRVLSSTTGEPLSSARVWSSTLPAEWVLTDAQGRYTLPLAEGEHTLLASAAEHVDTRGLRVDVMAGQVNQVPEMLLVPAIGWLEGTARDSVSGEPIAGVLVLPDIGDGVMTNAQGQYRLKVAPGARSVTAVAQGYRASTRISVRVAAGGAMRLDALLLAPLQGELRGSVRNALDGQPLVGARVWLGTAWDSSVVTDALGRFSLMSAAGVQRLQAEAVGMQGPVTADVFVSAGRITEASLLFLLPVGAPAPAAGVGTVTGRLMDAISGQPLAGVRVGYDVDLVDGALRQSANTYAPATAENPYPGTSALVGDSSWQDYTFSFEAKPLDDDAWGFYLRHKDAANHYRFVCANDATSGGPLRRLERVSGGVRTTLFEDRVPFAQGRWVKVEVSVRGDLFTLSFGGRLIAQVRDGANPSGRVGMFCWGQQGQLFRAIQVRDTTEATLFSESFTQGLTAWTVQDAPGASPVSQWQAVPPAGVRTDAEGHFLITGVASGVRTLYLVDEPGYATYQSDSRLATFTVQPGRTTELGVHPTPVEGTVQGLLRDAVTGQGIPGLRVWAFGRDESVTTDSTGAFQLRLPAVDTSLTAQTWSVRTNSSRYVGAEARLFEGALPPGRSSSFEARLEPMMGEVSIALAQRTGGAPLEGVEVFHGDPVLRWGGFALARAEGSREGSRIEGPALLNGQGTWQDAEVRFEALCASKSGWGALLRHKDRFNTYRLLYIAETGGPVLTLVRRQGFRDVVLGEVTRAAHDANRWYAVRFAIAGSRLTVELDGERVLEVDDVAPLTSGRVGVIGWGQAGTTLRRVEAAGTDGAVLGPDSAWVEEPGFGFNGGTATPVTGITGEAAADATSCRYGTFDYHFPLPDGEYRVELTLAENYYKLPAKRRFDIFAGPQVLEKDLDLFATGGFGVAIRRTHVVTAVRGWLRLQFRPSLDNALVSFIRVWGGAQPVEGEVPLYAVRGGATGERPLFQATTSYGVVAGGTVRTGGDVAESEGTPASVAAMLRTWREGTLTYRLHLTPGAHELQLYFAEHVATAPGQRLVDVLVDGVPRVKGLDVVSLVGRQRAYRVALPIQSTGEPTEVLVRGAVGYGMLGALAVDFPGPEGLLIDCGTPSEHDWVDARGASFKRLPVNRAVTGPDGQVRFTSLPVADYQFSALKDGWMTSSGNDALLWAPLLGGQSLPLGDRLRQRTGAVMGRVLDGMTRQPIAGAEVWYGSRAGVSMSGADGGFHLVGVPPGTHYVSVSAPGYKPLANQAQQLQVTVEAGFTLAACTLVLIPTAVTPSQPYNPAAVTRATGADGRWSLELPVGRRTVSLEGTALGAKRSIVVDVLPNRLTRLSLTPGGSGGAVLKGSLSTVGGTLPEGVEVSWSAPELGRGALRQVSNAYTGTAPGWNAYRGTHALAGDGAWTDYRFSFQSRGTDDDAWGAVFRYQDEQNYYRFFWLQDTTQGGALRRLERMKDGVLTVLADNSAPYPLNQWLDVVVQAQGDVLSVSVQGQELFRVQDSTLPSGKVGLYCWQQQNQLFRSIRVDTLAGAPLYVETFTRQLMDWTVVDSPGLISGPSRWEMVAPTGVTTTGGFQLENIPAGTQSLYVTGGGLRTGATDNLLMSVPTRAGDVWQVELPVMDGSSELLGQFVDTVTGNPVAGAQVWTDADTRQLVRTDAEGRFRLRLPTGPFARAPVEEVLYVAAAGFVLRTPYAQASLPLPFRPGATPVLRLLPDSGVLRGRVLDAVNGAPREGAEVFWGDGDLAAGSVKVSGGRWSGDPLRGLFQAPSLLTRSEDAWSDSVLSADIKASRSGGVVLLLRYQDLGQCYRAVLVRDPDGAETVIEAGVVEGTTVRFTRRGPGWTQLFTGALQGDTLSGTFTSAGSTYRFTARRRLAAGSGPVEGEWLANANGTLLRLELTGGATGFTGRGLETLLGGSVMRIERWSGGRRMVLGEVSGRGFPVNEWTALRFTASGNTLRLQSGSVVVLEVSDATPLPAGRAGLQSFYGTDVLFRSVQVTSSAGTVLFADDFPRGLARWTSGPGWGAVGGGAYSVTGTVTGDEQMLATHGRSGTDFHYVFALPPGVYRLELAFLDQTTTTVGARTFDVFVNDELVDTGLDVFALAGNKLLLRGYRVQPGVAGLVLRLLAKKGTAFLNHIRIWPEAADAVLDTPLLAVRPGTGDSDPALFALPNAWGAVGGSAYQAPAQVTVPGVPGSEQSKLLNLRQGTFTYRFRLPPGRVVAELSFAELQDATRAGIRGFDVFANGQRVFAGVDVASRVGNRLLRLRTEALEVGADGVLSLDFAPRLGTAFVNLIRCFSEDGTTLLVEADCGGATDRDWVPGVTVDSIWLAKAPQGDRTDAAGEFLIPRVVPGTQQLSVRGEGIATLVAATSTLGLPVLGGRDYTLGLNVKPTVSVLSGEVVDIVTGQPVEGAEVWFRDAPMHWRTDELGVFRIPDFPVDVREVYARAPGYVTPGSNEYVMTVQVSGGQEGRYRVFLTPSTGPVEGVLKDSITGDPIEGARVWLGTRRRAVVTGPEGRFVVKDFPAGQPLPVFAAREGYQAPGTDGNTITLRSIAGRPTRFQAFLQPTYGVVQGRVLDLITQQPVAGALVYVDAGEISTSTDALGQFRMRVPKGSHRLYVEAAGLITEGGHVPAATVTVMASKQLELTLFLKSISGLVRGQVLDSISLQPIPGALVYVDEGFANTLTDAEGRYRIAQSNKEHAVYVKAVDYAPDREDGWMATAPVEASREVGFNHLLRPTLQLVSFAIGELPAPVELLAGQEHTFTCRVRNTGRREGGATVRLVIPGFVEQENTEWLAAGAEGLFTFPFRMPTDALSAENQEVFFELVGGERRRFLVPIRGIQAKVVASLDKALYEPGEMATLRLQITNLSGGSYSLFTRAQFGETTQLSTLKTLTDTLTVEHTLPVDSSRGKLFFGVYLETGRALSLNTFYIPRADDVTAITADKQVYELGDTVSLSFALTAGGRDFFQGTGDLTGRFRVVRADDGLEIVPVWQVLVPMDAPLPVQFTLPPHLRQGTYRVEWKLTAGEKVAAGEHAVDVRGYKARFIEFLTNRREYLRTDTVKINGMLEMSHALPCRLEMKMLGGNGDVGTMTRTMEVPAGRSMFSAEVPLSTEWAGHHTLIYALTALPVEGVEVPLVSAMQGVEVSGPVVLGVNTDKRRYRPGDPMRVTVTARGRATVPLRLSWDTGEVALEATTVLTGVHSMEFALVAPASGAMRLKAEFVADTRSEMTTPVQVRA</sequence>
<evidence type="ECO:0000256" key="4">
    <source>
        <dbReference type="ARBA" id="ARBA00022729"/>
    </source>
</evidence>
<dbReference type="Pfam" id="PF11721">
    <property type="entry name" value="Malectin"/>
    <property type="match status" value="3"/>
</dbReference>
<dbReference type="InterPro" id="IPR008979">
    <property type="entry name" value="Galactose-bd-like_sf"/>
</dbReference>
<evidence type="ECO:0000256" key="5">
    <source>
        <dbReference type="ARBA" id="ARBA00022824"/>
    </source>
</evidence>